<keyword evidence="3" id="KW-1185">Reference proteome</keyword>
<sequence length="272" mass="29835">MSSDDAKPSRPEITISSTTENPPAFLDLLTQAFLTDPAYTFFLHRVPWYLRPAALYHLFGQNLIACSVRRHGSSKATFYAASTEPNSSSNCISSPQSCAVILHPGMDVLDLGIGGWWKMLCGGALKAFWYAGFNLIPRYVKHFESQTIRAKKATFAKGETYYYMWHIATDAAHRGKGLAPALIREVQERAQSEGKALWTEASSPMSRVVYAKCGFVDVRVEGLKGSKGGEFRLGVGVVDESGERAGGEGAVGVPVFPMVWWPEGYVKGGERK</sequence>
<dbReference type="SUPFAM" id="SSF55729">
    <property type="entry name" value="Acyl-CoA N-acyltransferases (Nat)"/>
    <property type="match status" value="1"/>
</dbReference>
<gene>
    <name evidence="2" type="ORF">BU26DRAFT_70551</name>
</gene>
<reference evidence="2" key="1">
    <citation type="journal article" date="2020" name="Stud. Mycol.">
        <title>101 Dothideomycetes genomes: a test case for predicting lifestyles and emergence of pathogens.</title>
        <authorList>
            <person name="Haridas S."/>
            <person name="Albert R."/>
            <person name="Binder M."/>
            <person name="Bloem J."/>
            <person name="Labutti K."/>
            <person name="Salamov A."/>
            <person name="Andreopoulos B."/>
            <person name="Baker S."/>
            <person name="Barry K."/>
            <person name="Bills G."/>
            <person name="Bluhm B."/>
            <person name="Cannon C."/>
            <person name="Castanera R."/>
            <person name="Culley D."/>
            <person name="Daum C."/>
            <person name="Ezra D."/>
            <person name="Gonzalez J."/>
            <person name="Henrissat B."/>
            <person name="Kuo A."/>
            <person name="Liang C."/>
            <person name="Lipzen A."/>
            <person name="Lutzoni F."/>
            <person name="Magnuson J."/>
            <person name="Mondo S."/>
            <person name="Nolan M."/>
            <person name="Ohm R."/>
            <person name="Pangilinan J."/>
            <person name="Park H.-J."/>
            <person name="Ramirez L."/>
            <person name="Alfaro M."/>
            <person name="Sun H."/>
            <person name="Tritt A."/>
            <person name="Yoshinaga Y."/>
            <person name="Zwiers L.-H."/>
            <person name="Turgeon B."/>
            <person name="Goodwin S."/>
            <person name="Spatafora J."/>
            <person name="Crous P."/>
            <person name="Grigoriev I."/>
        </authorList>
    </citation>
    <scope>NUCLEOTIDE SEQUENCE</scope>
    <source>
        <strain evidence="2">CBS 122368</strain>
    </source>
</reference>
<dbReference type="InterPro" id="IPR052523">
    <property type="entry name" value="Trichothecene_AcTrans"/>
</dbReference>
<dbReference type="Gene3D" id="3.40.630.30">
    <property type="match status" value="1"/>
</dbReference>
<name>A0A6A6I5M4_9PLEO</name>
<dbReference type="RefSeq" id="XP_033680533.1">
    <property type="nucleotide sequence ID" value="XM_033836243.1"/>
</dbReference>
<dbReference type="GeneID" id="54589573"/>
<feature type="domain" description="N-acetyltransferase" evidence="1">
    <location>
        <begin position="153"/>
        <end position="238"/>
    </location>
</feature>
<dbReference type="OrthoDB" id="544277at2759"/>
<dbReference type="Pfam" id="PF00583">
    <property type="entry name" value="Acetyltransf_1"/>
    <property type="match status" value="1"/>
</dbReference>
<evidence type="ECO:0000313" key="3">
    <source>
        <dbReference type="Proteomes" id="UP000800094"/>
    </source>
</evidence>
<accession>A0A6A6I5M4</accession>
<dbReference type="EMBL" id="ML987200">
    <property type="protein sequence ID" value="KAF2245529.1"/>
    <property type="molecule type" value="Genomic_DNA"/>
</dbReference>
<evidence type="ECO:0000313" key="2">
    <source>
        <dbReference type="EMBL" id="KAF2245529.1"/>
    </source>
</evidence>
<dbReference type="PANTHER" id="PTHR42791">
    <property type="entry name" value="GNAT FAMILY ACETYLTRANSFERASE"/>
    <property type="match status" value="1"/>
</dbReference>
<dbReference type="InterPro" id="IPR000182">
    <property type="entry name" value="GNAT_dom"/>
</dbReference>
<evidence type="ECO:0000259" key="1">
    <source>
        <dbReference type="PROSITE" id="PS51186"/>
    </source>
</evidence>
<organism evidence="2 3">
    <name type="scientific">Trematosphaeria pertusa</name>
    <dbReference type="NCBI Taxonomy" id="390896"/>
    <lineage>
        <taxon>Eukaryota</taxon>
        <taxon>Fungi</taxon>
        <taxon>Dikarya</taxon>
        <taxon>Ascomycota</taxon>
        <taxon>Pezizomycotina</taxon>
        <taxon>Dothideomycetes</taxon>
        <taxon>Pleosporomycetidae</taxon>
        <taxon>Pleosporales</taxon>
        <taxon>Massarineae</taxon>
        <taxon>Trematosphaeriaceae</taxon>
        <taxon>Trematosphaeria</taxon>
    </lineage>
</organism>
<dbReference type="PROSITE" id="PS51186">
    <property type="entry name" value="GNAT"/>
    <property type="match status" value="1"/>
</dbReference>
<proteinExistence type="predicted"/>
<dbReference type="Proteomes" id="UP000800094">
    <property type="component" value="Unassembled WGS sequence"/>
</dbReference>
<protein>
    <recommendedName>
        <fullName evidence="1">N-acetyltransferase domain-containing protein</fullName>
    </recommendedName>
</protein>
<dbReference type="GO" id="GO:0016747">
    <property type="term" value="F:acyltransferase activity, transferring groups other than amino-acyl groups"/>
    <property type="evidence" value="ECO:0007669"/>
    <property type="project" value="InterPro"/>
</dbReference>
<dbReference type="PANTHER" id="PTHR42791:SF1">
    <property type="entry name" value="N-ACETYLTRANSFERASE DOMAIN-CONTAINING PROTEIN"/>
    <property type="match status" value="1"/>
</dbReference>
<dbReference type="CDD" id="cd04301">
    <property type="entry name" value="NAT_SF"/>
    <property type="match status" value="1"/>
</dbReference>
<dbReference type="InterPro" id="IPR016181">
    <property type="entry name" value="Acyl_CoA_acyltransferase"/>
</dbReference>
<dbReference type="AlphaFoldDB" id="A0A6A6I5M4"/>